<reference evidence="2" key="1">
    <citation type="submission" date="2018-05" db="EMBL/GenBank/DDBJ databases">
        <authorList>
            <person name="Lanie J.A."/>
            <person name="Ng W.-L."/>
            <person name="Kazmierczak K.M."/>
            <person name="Andrzejewski T.M."/>
            <person name="Davidsen T.M."/>
            <person name="Wayne K.J."/>
            <person name="Tettelin H."/>
            <person name="Glass J.I."/>
            <person name="Rusch D."/>
            <person name="Podicherti R."/>
            <person name="Tsui H.-C.T."/>
            <person name="Winkler M.E."/>
        </authorList>
    </citation>
    <scope>NUCLEOTIDE SEQUENCE</scope>
</reference>
<feature type="compositionally biased region" description="Gly residues" evidence="1">
    <location>
        <begin position="111"/>
        <end position="120"/>
    </location>
</feature>
<feature type="region of interest" description="Disordered" evidence="1">
    <location>
        <begin position="111"/>
        <end position="139"/>
    </location>
</feature>
<organism evidence="2">
    <name type="scientific">marine metagenome</name>
    <dbReference type="NCBI Taxonomy" id="408172"/>
    <lineage>
        <taxon>unclassified sequences</taxon>
        <taxon>metagenomes</taxon>
        <taxon>ecological metagenomes</taxon>
    </lineage>
</organism>
<evidence type="ECO:0000313" key="2">
    <source>
        <dbReference type="EMBL" id="SVE39121.1"/>
    </source>
</evidence>
<feature type="non-terminal residue" evidence="2">
    <location>
        <position position="139"/>
    </location>
</feature>
<evidence type="ECO:0000256" key="1">
    <source>
        <dbReference type="SAM" id="MobiDB-lite"/>
    </source>
</evidence>
<name>A0A383D3Z4_9ZZZZ</name>
<dbReference type="EMBL" id="UINC01214060">
    <property type="protein sequence ID" value="SVE39121.1"/>
    <property type="molecule type" value="Genomic_DNA"/>
</dbReference>
<proteinExistence type="predicted"/>
<protein>
    <submittedName>
        <fullName evidence="2">Uncharacterized protein</fullName>
    </submittedName>
</protein>
<accession>A0A383D3Z4</accession>
<sequence length="139" mass="15559">VLKTRGFRFARRGTAPEFDYDKDGGRGPAYDPEIHNPLLIPTTGASGPQWDFDDFLWALDQARDRRIAVLTFHGVPELDHPWVHTDPDQFEPYVARDFSREEWLACRRGASGGADVGGVEGLFDANQRSTSSKAEHSQS</sequence>
<feature type="non-terminal residue" evidence="2">
    <location>
        <position position="1"/>
    </location>
</feature>
<gene>
    <name evidence="2" type="ORF">METZ01_LOCUS491975</name>
</gene>
<dbReference type="AlphaFoldDB" id="A0A383D3Z4"/>